<dbReference type="EMBL" id="JAJEQC010000001">
    <property type="protein sequence ID" value="MCC2135426.1"/>
    <property type="molecule type" value="Genomic_DNA"/>
</dbReference>
<feature type="transmembrane region" description="Helical" evidence="1">
    <location>
        <begin position="35"/>
        <end position="55"/>
    </location>
</feature>
<keyword evidence="1" id="KW-1133">Transmembrane helix</keyword>
<accession>A0AAE3AJS1</accession>
<proteinExistence type="predicted"/>
<keyword evidence="1" id="KW-0812">Transmembrane</keyword>
<dbReference type="InterPro" id="IPR052712">
    <property type="entry name" value="Acid_resist_chaperone_HdeD"/>
</dbReference>
<dbReference type="AlphaFoldDB" id="A0AAE3AJS1"/>
<protein>
    <submittedName>
        <fullName evidence="2">DUF308 domain-containing protein</fullName>
    </submittedName>
</protein>
<dbReference type="PANTHER" id="PTHR34989">
    <property type="entry name" value="PROTEIN HDED"/>
    <property type="match status" value="1"/>
</dbReference>
<reference evidence="2" key="1">
    <citation type="submission" date="2021-10" db="EMBL/GenBank/DDBJ databases">
        <title>Anaerobic single-cell dispensing facilitates the cultivation of human gut bacteria.</title>
        <authorList>
            <person name="Afrizal A."/>
        </authorList>
    </citation>
    <scope>NUCLEOTIDE SEQUENCE</scope>
    <source>
        <strain evidence="2">CLA-AA-H250</strain>
    </source>
</reference>
<dbReference type="Proteomes" id="UP001199424">
    <property type="component" value="Unassembled WGS sequence"/>
</dbReference>
<dbReference type="GO" id="GO:0005886">
    <property type="term" value="C:plasma membrane"/>
    <property type="evidence" value="ECO:0007669"/>
    <property type="project" value="TreeGrafter"/>
</dbReference>
<name>A0AAE3AJS1_9FIRM</name>
<dbReference type="Pfam" id="PF03729">
    <property type="entry name" value="DUF308"/>
    <property type="match status" value="2"/>
</dbReference>
<dbReference type="PANTHER" id="PTHR34989:SF1">
    <property type="entry name" value="PROTEIN HDED"/>
    <property type="match status" value="1"/>
</dbReference>
<feature type="transmembrane region" description="Helical" evidence="1">
    <location>
        <begin position="62"/>
        <end position="80"/>
    </location>
</feature>
<feature type="transmembrane region" description="Helical" evidence="1">
    <location>
        <begin position="150"/>
        <end position="170"/>
    </location>
</feature>
<organism evidence="2 3">
    <name type="scientific">Hominenteromicrobium mulieris</name>
    <dbReference type="NCBI Taxonomy" id="2885357"/>
    <lineage>
        <taxon>Bacteria</taxon>
        <taxon>Bacillati</taxon>
        <taxon>Bacillota</taxon>
        <taxon>Clostridia</taxon>
        <taxon>Eubacteriales</taxon>
        <taxon>Oscillospiraceae</taxon>
        <taxon>Hominenteromicrobium</taxon>
    </lineage>
</organism>
<feature type="transmembrane region" description="Helical" evidence="1">
    <location>
        <begin position="12"/>
        <end position="29"/>
    </location>
</feature>
<keyword evidence="1" id="KW-0472">Membrane</keyword>
<comment type="caution">
    <text evidence="2">The sequence shown here is derived from an EMBL/GenBank/DDBJ whole genome shotgun (WGS) entry which is preliminary data.</text>
</comment>
<feature type="transmembrane region" description="Helical" evidence="1">
    <location>
        <begin position="86"/>
        <end position="102"/>
    </location>
</feature>
<feature type="transmembrane region" description="Helical" evidence="1">
    <location>
        <begin position="123"/>
        <end position="144"/>
    </location>
</feature>
<dbReference type="InterPro" id="IPR005325">
    <property type="entry name" value="DUF308_memb"/>
</dbReference>
<evidence type="ECO:0000313" key="2">
    <source>
        <dbReference type="EMBL" id="MCC2135426.1"/>
    </source>
</evidence>
<sequence length="184" mass="20425">MKNIFFRTTSLWASVLYMALGLVLTFWPGMSGTVFCWGIAAALILYAAHSFWYFIKARNLGFTAGGTLVIGILCLAFGIFCFSRPYVVLSFLPIALGIMLLVDGIGKMPLAVDALSVYSPYRFWVLISAVLPLILGIVLLVNPFRAAKAAIMFFGISILADGLFELITYIQQRRAEKSEYKDIR</sequence>
<evidence type="ECO:0000313" key="3">
    <source>
        <dbReference type="Proteomes" id="UP001199424"/>
    </source>
</evidence>
<keyword evidence="3" id="KW-1185">Reference proteome</keyword>
<dbReference type="RefSeq" id="WP_308448094.1">
    <property type="nucleotide sequence ID" value="NZ_JAJEQC010000001.1"/>
</dbReference>
<gene>
    <name evidence="2" type="ORF">LKD31_00110</name>
</gene>
<evidence type="ECO:0000256" key="1">
    <source>
        <dbReference type="SAM" id="Phobius"/>
    </source>
</evidence>